<feature type="domain" description="SPOR" evidence="3">
    <location>
        <begin position="238"/>
        <end position="297"/>
    </location>
</feature>
<feature type="transmembrane region" description="Helical" evidence="2">
    <location>
        <begin position="145"/>
        <end position="167"/>
    </location>
</feature>
<dbReference type="AlphaFoldDB" id="A0A7G5C3M1"/>
<feature type="region of interest" description="Disordered" evidence="1">
    <location>
        <begin position="1"/>
        <end position="24"/>
    </location>
</feature>
<evidence type="ECO:0000259" key="3">
    <source>
        <dbReference type="Pfam" id="PF05036"/>
    </source>
</evidence>
<keyword evidence="2" id="KW-0812">Transmembrane</keyword>
<gene>
    <name evidence="4" type="ORF">FPL14_23510</name>
</gene>
<protein>
    <recommendedName>
        <fullName evidence="3">SPOR domain-containing protein</fullName>
    </recommendedName>
</protein>
<evidence type="ECO:0000313" key="4">
    <source>
        <dbReference type="EMBL" id="QMV43805.1"/>
    </source>
</evidence>
<dbReference type="KEGG" id="cchl:FPL14_23510"/>
<evidence type="ECO:0000313" key="5">
    <source>
        <dbReference type="Proteomes" id="UP000515679"/>
    </source>
</evidence>
<dbReference type="GO" id="GO:0042834">
    <property type="term" value="F:peptidoglycan binding"/>
    <property type="evidence" value="ECO:0007669"/>
    <property type="project" value="InterPro"/>
</dbReference>
<dbReference type="Gene3D" id="3.30.70.1070">
    <property type="entry name" value="Sporulation related repeat"/>
    <property type="match status" value="1"/>
</dbReference>
<dbReference type="Pfam" id="PF05036">
    <property type="entry name" value="SPOR"/>
    <property type="match status" value="1"/>
</dbReference>
<feature type="compositionally biased region" description="Polar residues" evidence="1">
    <location>
        <begin position="185"/>
        <end position="195"/>
    </location>
</feature>
<proteinExistence type="predicted"/>
<keyword evidence="2" id="KW-1133">Transmembrane helix</keyword>
<sequence>MQQPKARMTIRFEPPVKPKGSAKPTLRTVELDAEKAEPVTEEVLTAWNSPYQDDIHALEEIIRRTEPAKESDYPTVQSLVPSVPIIDNPIARKPEYFRREITIDETSEDIWSRETPEFGQEDLRHAEWYSRTPNVREENPSWGRVFLSVAAAVGTGALFGYMVLSLFTGEPLFPGKSGTAAQLPVQASSSQTDTPGSAPPVSREPEQSDVPSAATPVAEENAGNSVNASNTELKTDVYYMLQYGVFQSEESMETAVKQLQEKGLAHASETSDGYRVYVGTARSRDEAELLAAQMPDTEIYIKPIGGDEQSVPATTLSEEDVEFMNASAGMIRKLAQISAIGLQDKLPQRLGEADLDSLENSRRAWVETIPAADKLNGKTAEDAEAIVKGIQSAMLSMTEFNRKPSRYHLWNVQSSVMAALLADRHMRSLFSSGDLG</sequence>
<accession>A0A7G5C3M1</accession>
<keyword evidence="2" id="KW-0472">Membrane</keyword>
<organism evidence="4 5">
    <name type="scientific">Cohnella cholangitidis</name>
    <dbReference type="NCBI Taxonomy" id="2598458"/>
    <lineage>
        <taxon>Bacteria</taxon>
        <taxon>Bacillati</taxon>
        <taxon>Bacillota</taxon>
        <taxon>Bacilli</taxon>
        <taxon>Bacillales</taxon>
        <taxon>Paenibacillaceae</taxon>
        <taxon>Cohnella</taxon>
    </lineage>
</organism>
<name>A0A7G5C3M1_9BACL</name>
<feature type="region of interest" description="Disordered" evidence="1">
    <location>
        <begin position="178"/>
        <end position="229"/>
    </location>
</feature>
<evidence type="ECO:0000256" key="1">
    <source>
        <dbReference type="SAM" id="MobiDB-lite"/>
    </source>
</evidence>
<evidence type="ECO:0000256" key="2">
    <source>
        <dbReference type="SAM" id="Phobius"/>
    </source>
</evidence>
<keyword evidence="5" id="KW-1185">Reference proteome</keyword>
<dbReference type="InterPro" id="IPR007730">
    <property type="entry name" value="SPOR-like_dom"/>
</dbReference>
<dbReference type="InterPro" id="IPR036680">
    <property type="entry name" value="SPOR-like_sf"/>
</dbReference>
<dbReference type="EMBL" id="CP041969">
    <property type="protein sequence ID" value="QMV43805.1"/>
    <property type="molecule type" value="Genomic_DNA"/>
</dbReference>
<dbReference type="Proteomes" id="UP000515679">
    <property type="component" value="Chromosome"/>
</dbReference>
<reference evidence="4 5" key="1">
    <citation type="submission" date="2019-07" db="EMBL/GenBank/DDBJ databases">
        <authorList>
            <person name="Kim J.K."/>
            <person name="Cheong H.-M."/>
            <person name="Choi Y."/>
            <person name="Hwang K.J."/>
            <person name="Lee S."/>
            <person name="Choi C."/>
        </authorList>
    </citation>
    <scope>NUCLEOTIDE SEQUENCE [LARGE SCALE GENOMIC DNA]</scope>
    <source>
        <strain evidence="4 5">KS 22</strain>
    </source>
</reference>
<dbReference type="SUPFAM" id="SSF110997">
    <property type="entry name" value="Sporulation related repeat"/>
    <property type="match status" value="1"/>
</dbReference>
<dbReference type="RefSeq" id="WP_182300046.1">
    <property type="nucleotide sequence ID" value="NZ_CP041969.1"/>
</dbReference>